<dbReference type="InterPro" id="IPR036779">
    <property type="entry name" value="LysM_dom_sf"/>
</dbReference>
<evidence type="ECO:0000313" key="2">
    <source>
        <dbReference type="EMBL" id="HIR48293.1"/>
    </source>
</evidence>
<dbReference type="SUPFAM" id="SSF54106">
    <property type="entry name" value="LysM domain"/>
    <property type="match status" value="1"/>
</dbReference>
<reference evidence="2" key="2">
    <citation type="journal article" date="2021" name="PeerJ">
        <title>Extensive microbial diversity within the chicken gut microbiome revealed by metagenomics and culture.</title>
        <authorList>
            <person name="Gilroy R."/>
            <person name="Ravi A."/>
            <person name="Getino M."/>
            <person name="Pursley I."/>
            <person name="Horton D.L."/>
            <person name="Alikhan N.F."/>
            <person name="Baker D."/>
            <person name="Gharbi K."/>
            <person name="Hall N."/>
            <person name="Watson M."/>
            <person name="Adriaenssens E.M."/>
            <person name="Foster-Nyarko E."/>
            <person name="Jarju S."/>
            <person name="Secka A."/>
            <person name="Antonio M."/>
            <person name="Oren A."/>
            <person name="Chaudhuri R.R."/>
            <person name="La Ragione R."/>
            <person name="Hildebrand F."/>
            <person name="Pallen M.J."/>
        </authorList>
    </citation>
    <scope>NUCLEOTIDE SEQUENCE</scope>
    <source>
        <strain evidence="2">ChiSxjej1B13-7958</strain>
    </source>
</reference>
<comment type="caution">
    <text evidence="2">The sequence shown here is derived from an EMBL/GenBank/DDBJ whole genome shotgun (WGS) entry which is preliminary data.</text>
</comment>
<dbReference type="InterPro" id="IPR024300">
    <property type="entry name" value="SipL_SPOCS_dom"/>
</dbReference>
<accession>A0A9D1ARF2</accession>
<reference evidence="2" key="1">
    <citation type="submission" date="2020-10" db="EMBL/GenBank/DDBJ databases">
        <authorList>
            <person name="Gilroy R."/>
        </authorList>
    </citation>
    <scope>NUCLEOTIDE SEQUENCE</scope>
    <source>
        <strain evidence="2">ChiSxjej1B13-7958</strain>
    </source>
</reference>
<dbReference type="Pfam" id="PF12673">
    <property type="entry name" value="SipL"/>
    <property type="match status" value="2"/>
</dbReference>
<feature type="domain" description="SipL SPOCS" evidence="1">
    <location>
        <begin position="188"/>
        <end position="267"/>
    </location>
</feature>
<feature type="domain" description="SipL SPOCS" evidence="1">
    <location>
        <begin position="37"/>
        <end position="116"/>
    </location>
</feature>
<organism evidence="2 3">
    <name type="scientific">Candidatus Caccousia avicola</name>
    <dbReference type="NCBI Taxonomy" id="2840721"/>
    <lineage>
        <taxon>Bacteria</taxon>
        <taxon>Bacillati</taxon>
        <taxon>Bacillota</taxon>
        <taxon>Clostridia</taxon>
        <taxon>Eubacteriales</taxon>
        <taxon>Oscillospiraceae</taxon>
        <taxon>Oscillospiraceae incertae sedis</taxon>
        <taxon>Candidatus Caccousia</taxon>
    </lineage>
</organism>
<gene>
    <name evidence="2" type="ORF">IAB89_11685</name>
</gene>
<name>A0A9D1ARF2_9FIRM</name>
<proteinExistence type="predicted"/>
<dbReference type="EMBL" id="DVGZ01000126">
    <property type="protein sequence ID" value="HIR48293.1"/>
    <property type="molecule type" value="Genomic_DNA"/>
</dbReference>
<dbReference type="AlphaFoldDB" id="A0A9D1ARF2"/>
<protein>
    <submittedName>
        <fullName evidence="2">DUF3794 domain-containing protein</fullName>
    </submittedName>
</protein>
<dbReference type="Proteomes" id="UP000824242">
    <property type="component" value="Unassembled WGS sequence"/>
</dbReference>
<evidence type="ECO:0000259" key="1">
    <source>
        <dbReference type="Pfam" id="PF12673"/>
    </source>
</evidence>
<evidence type="ECO:0000313" key="3">
    <source>
        <dbReference type="Proteomes" id="UP000824242"/>
    </source>
</evidence>
<sequence>MDYTAQRNPLSVIELLYDGCQEQSVDLDISLPDYCPDIQKILKCQVYPRILDRTLAGDHIEISGTYTVKILYLDAVNGTIRCCENGSPFSCTIPMKKNIERGKIKAFARVEYINCRAASSRRLDVHGSFSICVKVYGSADCEAVCSIVGDDIEQRTLEIPFSRMSAFCVQNFHVEEVLELPGTKPEAETLLHSSAVVNMQDYKVIQNKLMVKGDVTLHLLYASPSEEYSLETMEYAIPFTQMLDCDGIEEEDRSDVRLSVIGTDVQIKNDYSGGKVFFDAQIRLCADITAFQNKQTTIVSDAYSRSYEMALEYQQKNAEELTEIFGDSMMKKISFPMEQEVSKVIDVWSELCSVSPSKEENGLTLDGKFSICMLAVSSDGKPFYFERLADFQHKRPFAGDGELRCDADASIAGLSYRITGNELEIKAEISVSGSVFSRRSCRMVEAAHADETKPRERDRSAALILYYAEAGEALWDIARLYCTSMEAIQRENGLECEKMDSKGMLLIPMQAN</sequence>